<dbReference type="EnsemblPlants" id="OGLUM08G10900.5">
    <property type="protein sequence ID" value="OGLUM08G10900.5"/>
    <property type="gene ID" value="OGLUM08G10900"/>
</dbReference>
<dbReference type="InterPro" id="IPR036940">
    <property type="entry name" value="PI3/4_kinase_cat_sf"/>
</dbReference>
<dbReference type="Proteomes" id="UP000026961">
    <property type="component" value="Chromosome 8"/>
</dbReference>
<keyword evidence="2" id="KW-1185">Reference proteome</keyword>
<protein>
    <submittedName>
        <fullName evidence="1">Uncharacterized protein</fullName>
    </submittedName>
</protein>
<dbReference type="HOGENOM" id="CLU_2871325_0_0_1"/>
<evidence type="ECO:0000313" key="2">
    <source>
        <dbReference type="Proteomes" id="UP000026961"/>
    </source>
</evidence>
<organism evidence="1">
    <name type="scientific">Oryza glumipatula</name>
    <dbReference type="NCBI Taxonomy" id="40148"/>
    <lineage>
        <taxon>Eukaryota</taxon>
        <taxon>Viridiplantae</taxon>
        <taxon>Streptophyta</taxon>
        <taxon>Embryophyta</taxon>
        <taxon>Tracheophyta</taxon>
        <taxon>Spermatophyta</taxon>
        <taxon>Magnoliopsida</taxon>
        <taxon>Liliopsida</taxon>
        <taxon>Poales</taxon>
        <taxon>Poaceae</taxon>
        <taxon>BOP clade</taxon>
        <taxon>Oryzoideae</taxon>
        <taxon>Oryzeae</taxon>
        <taxon>Oryzinae</taxon>
        <taxon>Oryza</taxon>
    </lineage>
</organism>
<dbReference type="Gramene" id="OGLUM08G10900.5">
    <property type="protein sequence ID" value="OGLUM08G10900.5"/>
    <property type="gene ID" value="OGLUM08G10900"/>
</dbReference>
<evidence type="ECO:0000313" key="1">
    <source>
        <dbReference type="EnsemblPlants" id="OGLUM08G10900.5"/>
    </source>
</evidence>
<dbReference type="Gene3D" id="1.10.1070.11">
    <property type="entry name" value="Phosphatidylinositol 3-/4-kinase, catalytic domain"/>
    <property type="match status" value="1"/>
</dbReference>
<dbReference type="AlphaFoldDB" id="A0A0E0ATS5"/>
<sequence>MEKEALGETEFNLTGREAELQQNFRLDLDDEDAIHFLQGLINESISAFFPRVVETIHQWAQSRR</sequence>
<reference evidence="1" key="2">
    <citation type="submission" date="2018-05" db="EMBL/GenBank/DDBJ databases">
        <title>OgluRS3 (Oryza glumaepatula Reference Sequence Version 3).</title>
        <authorList>
            <person name="Zhang J."/>
            <person name="Kudrna D."/>
            <person name="Lee S."/>
            <person name="Talag J."/>
            <person name="Welchert J."/>
            <person name="Wing R.A."/>
        </authorList>
    </citation>
    <scope>NUCLEOTIDE SEQUENCE [LARGE SCALE GENOMIC DNA]</scope>
</reference>
<accession>A0A0E0ATS5</accession>
<proteinExistence type="predicted"/>
<name>A0A0E0ATS5_9ORYZ</name>
<reference evidence="1" key="1">
    <citation type="submission" date="2015-04" db="UniProtKB">
        <authorList>
            <consortium name="EnsemblPlants"/>
        </authorList>
    </citation>
    <scope>IDENTIFICATION</scope>
</reference>